<evidence type="ECO:0000256" key="1">
    <source>
        <dbReference type="ARBA" id="ARBA00010928"/>
    </source>
</evidence>
<feature type="domain" description="GFO/IDH/MocA-like oxidoreductase" evidence="4">
    <location>
        <begin position="128"/>
        <end position="246"/>
    </location>
</feature>
<evidence type="ECO:0000313" key="5">
    <source>
        <dbReference type="EMBL" id="GAA4302070.1"/>
    </source>
</evidence>
<name>A0ABP8FES4_9BACT</name>
<dbReference type="SUPFAM" id="SSF51735">
    <property type="entry name" value="NAD(P)-binding Rossmann-fold domains"/>
    <property type="match status" value="1"/>
</dbReference>
<comment type="caution">
    <text evidence="5">The sequence shown here is derived from an EMBL/GenBank/DDBJ whole genome shotgun (WGS) entry which is preliminary data.</text>
</comment>
<proteinExistence type="inferred from homology"/>
<evidence type="ECO:0000256" key="2">
    <source>
        <dbReference type="ARBA" id="ARBA00023002"/>
    </source>
</evidence>
<feature type="domain" description="Gfo/Idh/MocA-like oxidoreductase N-terminal" evidence="3">
    <location>
        <begin position="1"/>
        <end position="110"/>
    </location>
</feature>
<protein>
    <submittedName>
        <fullName evidence="5">Gfo/Idh/MocA family oxidoreductase</fullName>
    </submittedName>
</protein>
<dbReference type="PANTHER" id="PTHR42840:SF3">
    <property type="entry name" value="BINDING ROSSMANN FOLD OXIDOREDUCTASE, PUTATIVE (AFU_ORTHOLOGUE AFUA_2G10240)-RELATED"/>
    <property type="match status" value="1"/>
</dbReference>
<dbReference type="InterPro" id="IPR055170">
    <property type="entry name" value="GFO_IDH_MocA-like_dom"/>
</dbReference>
<dbReference type="InterPro" id="IPR000683">
    <property type="entry name" value="Gfo/Idh/MocA-like_OxRdtase_N"/>
</dbReference>
<dbReference type="EMBL" id="BAABFN010000001">
    <property type="protein sequence ID" value="GAA4302070.1"/>
    <property type="molecule type" value="Genomic_DNA"/>
</dbReference>
<evidence type="ECO:0000259" key="3">
    <source>
        <dbReference type="Pfam" id="PF01408"/>
    </source>
</evidence>
<dbReference type="Pfam" id="PF01408">
    <property type="entry name" value="GFO_IDH_MocA"/>
    <property type="match status" value="1"/>
</dbReference>
<dbReference type="Proteomes" id="UP001501207">
    <property type="component" value="Unassembled WGS sequence"/>
</dbReference>
<dbReference type="InterPro" id="IPR036291">
    <property type="entry name" value="NAD(P)-bd_dom_sf"/>
</dbReference>
<organism evidence="5 6">
    <name type="scientific">Compostibacter hankyongensis</name>
    <dbReference type="NCBI Taxonomy" id="1007089"/>
    <lineage>
        <taxon>Bacteria</taxon>
        <taxon>Pseudomonadati</taxon>
        <taxon>Bacteroidota</taxon>
        <taxon>Chitinophagia</taxon>
        <taxon>Chitinophagales</taxon>
        <taxon>Chitinophagaceae</taxon>
        <taxon>Compostibacter</taxon>
    </lineage>
</organism>
<comment type="similarity">
    <text evidence="1">Belongs to the Gfo/Idh/MocA family.</text>
</comment>
<keyword evidence="2" id="KW-0560">Oxidoreductase</keyword>
<keyword evidence="6" id="KW-1185">Reference proteome</keyword>
<accession>A0ABP8FES4</accession>
<dbReference type="Gene3D" id="3.40.50.720">
    <property type="entry name" value="NAD(P)-binding Rossmann-like Domain"/>
    <property type="match status" value="1"/>
</dbReference>
<dbReference type="Gene3D" id="3.30.360.10">
    <property type="entry name" value="Dihydrodipicolinate Reductase, domain 2"/>
    <property type="match status" value="1"/>
</dbReference>
<dbReference type="PANTHER" id="PTHR42840">
    <property type="entry name" value="NAD(P)-BINDING ROSSMANN-FOLD SUPERFAMILY PROTEIN-RELATED"/>
    <property type="match status" value="1"/>
</dbReference>
<sequence>MLGSGFIGRFYADSIQAHRSKDKIVSVYSRREQSARKFAEDYDVPHWTTEMEAAVNHPDVDMVCIALPNNLHEAAVMACVKAKKAVITTKPLGRNAEEAKRMLEAVEKAGIFNGYLEDLCYTPKFLKTLESVQGGALGRILWAKSRETHPGPHSEWFWDLEQAGGGCILDLGCHCVEISRNYIGKDIKPIEVMCWAETQVKPIPAEDHAIALVKYENGAIGQFEVSWTFRGGLDLRDEVMGTEGTVWVNNFLRTGLEMFTSGKGAHYVAEKAESNTGWLFPVGDELADLGYNHMFTDMFNACDEGREPRETFYDGYVVNAVLDAAYRSAKSRQWEPVKLEIWRGREGVQQESTLTDYDDQYYLIKEEVIHDGRTKVILKDKQSGKVIEKVTA</sequence>
<evidence type="ECO:0000259" key="4">
    <source>
        <dbReference type="Pfam" id="PF22725"/>
    </source>
</evidence>
<dbReference type="Pfam" id="PF22725">
    <property type="entry name" value="GFO_IDH_MocA_C3"/>
    <property type="match status" value="1"/>
</dbReference>
<evidence type="ECO:0000313" key="6">
    <source>
        <dbReference type="Proteomes" id="UP001501207"/>
    </source>
</evidence>
<gene>
    <name evidence="5" type="ORF">GCM10023143_04240</name>
</gene>
<reference evidence="6" key="1">
    <citation type="journal article" date="2019" name="Int. J. Syst. Evol. Microbiol.">
        <title>The Global Catalogue of Microorganisms (GCM) 10K type strain sequencing project: providing services to taxonomists for standard genome sequencing and annotation.</title>
        <authorList>
            <consortium name="The Broad Institute Genomics Platform"/>
            <consortium name="The Broad Institute Genome Sequencing Center for Infectious Disease"/>
            <person name="Wu L."/>
            <person name="Ma J."/>
        </authorList>
    </citation>
    <scope>NUCLEOTIDE SEQUENCE [LARGE SCALE GENOMIC DNA]</scope>
    <source>
        <strain evidence="6">JCM 17664</strain>
    </source>
</reference>
<dbReference type="SUPFAM" id="SSF55347">
    <property type="entry name" value="Glyceraldehyde-3-phosphate dehydrogenase-like, C-terminal domain"/>
    <property type="match status" value="1"/>
</dbReference>